<dbReference type="Proteomes" id="UP000018721">
    <property type="component" value="Unassembled WGS sequence"/>
</dbReference>
<name>V9DUU4_PHYNI</name>
<dbReference type="HOGENOM" id="CLU_2089602_0_0_1"/>
<proteinExistence type="predicted"/>
<sequence>MRRHPYVSAHQGGCGEPHDKFKLSTVSSKPVSETSSVGGDSQVSSSVSSNVQRHEDDRNAWLSTCSYRTAVTFLGPAKRRKLVGSLGEASRGRRRWRVGGGVEGGCGGVAVEMLLEG</sequence>
<evidence type="ECO:0000313" key="2">
    <source>
        <dbReference type="EMBL" id="ETI30381.1"/>
    </source>
</evidence>
<feature type="region of interest" description="Disordered" evidence="1">
    <location>
        <begin position="1"/>
        <end position="55"/>
    </location>
</feature>
<keyword evidence="3" id="KW-1185">Reference proteome</keyword>
<reference evidence="2 3" key="1">
    <citation type="submission" date="2013-11" db="EMBL/GenBank/DDBJ databases">
        <title>The Genome Sequence of Phytophthora parasitica P1569.</title>
        <authorList>
            <consortium name="The Broad Institute Genomics Platform"/>
            <person name="Russ C."/>
            <person name="Tyler B."/>
            <person name="Panabieres F."/>
            <person name="Shan W."/>
            <person name="Tripathy S."/>
            <person name="Grunwald N."/>
            <person name="Machado M."/>
            <person name="Johnson C.S."/>
            <person name="Arredondo F."/>
            <person name="Hong C."/>
            <person name="Coffey M."/>
            <person name="Young S.K."/>
            <person name="Zeng Q."/>
            <person name="Gargeya S."/>
            <person name="Fitzgerald M."/>
            <person name="Abouelleil A."/>
            <person name="Alvarado L."/>
            <person name="Chapman S.B."/>
            <person name="Gainer-Dewar J."/>
            <person name="Goldberg J."/>
            <person name="Griggs A."/>
            <person name="Gujja S."/>
            <person name="Hansen M."/>
            <person name="Howarth C."/>
            <person name="Imamovic A."/>
            <person name="Ireland A."/>
            <person name="Larimer J."/>
            <person name="McCowan C."/>
            <person name="Murphy C."/>
            <person name="Pearson M."/>
            <person name="Poon T.W."/>
            <person name="Priest M."/>
            <person name="Roberts A."/>
            <person name="Saif S."/>
            <person name="Shea T."/>
            <person name="Sykes S."/>
            <person name="Wortman J."/>
            <person name="Nusbaum C."/>
            <person name="Birren B."/>
        </authorList>
    </citation>
    <scope>NUCLEOTIDE SEQUENCE [LARGE SCALE GENOMIC DNA]</scope>
    <source>
        <strain evidence="2 3">P1569</strain>
    </source>
</reference>
<dbReference type="AlphaFoldDB" id="V9DUU4"/>
<evidence type="ECO:0000313" key="3">
    <source>
        <dbReference type="Proteomes" id="UP000018721"/>
    </source>
</evidence>
<gene>
    <name evidence="2" type="ORF">F443_22499</name>
</gene>
<feature type="compositionally biased region" description="Low complexity" evidence="1">
    <location>
        <begin position="35"/>
        <end position="51"/>
    </location>
</feature>
<comment type="caution">
    <text evidence="2">The sequence shown here is derived from an EMBL/GenBank/DDBJ whole genome shotgun (WGS) entry which is preliminary data.</text>
</comment>
<protein>
    <submittedName>
        <fullName evidence="2">Uncharacterized protein</fullName>
    </submittedName>
</protein>
<accession>V9DUU4</accession>
<dbReference type="EMBL" id="ANIZ01004108">
    <property type="protein sequence ID" value="ETI30381.1"/>
    <property type="molecule type" value="Genomic_DNA"/>
</dbReference>
<organism evidence="2 3">
    <name type="scientific">Phytophthora nicotianae P1569</name>
    <dbReference type="NCBI Taxonomy" id="1317065"/>
    <lineage>
        <taxon>Eukaryota</taxon>
        <taxon>Sar</taxon>
        <taxon>Stramenopiles</taxon>
        <taxon>Oomycota</taxon>
        <taxon>Peronosporomycetes</taxon>
        <taxon>Peronosporales</taxon>
        <taxon>Peronosporaceae</taxon>
        <taxon>Phytophthora</taxon>
    </lineage>
</organism>
<evidence type="ECO:0000256" key="1">
    <source>
        <dbReference type="SAM" id="MobiDB-lite"/>
    </source>
</evidence>
<feature type="compositionally biased region" description="Polar residues" evidence="1">
    <location>
        <begin position="24"/>
        <end position="34"/>
    </location>
</feature>